<protein>
    <submittedName>
        <fullName evidence="1">Uncharacterized protein</fullName>
    </submittedName>
</protein>
<gene>
    <name evidence="1" type="ORF">TCM_021052</name>
</gene>
<accession>A0A061EML8</accession>
<reference evidence="1 2" key="1">
    <citation type="journal article" date="2013" name="Genome Biol.">
        <title>The genome sequence of the most widely cultivated cacao type and its use to identify candidate genes regulating pod color.</title>
        <authorList>
            <person name="Motamayor J.C."/>
            <person name="Mockaitis K."/>
            <person name="Schmutz J."/>
            <person name="Haiminen N."/>
            <person name="Iii D.L."/>
            <person name="Cornejo O."/>
            <person name="Findley S.D."/>
            <person name="Zheng P."/>
            <person name="Utro F."/>
            <person name="Royaert S."/>
            <person name="Saski C."/>
            <person name="Jenkins J."/>
            <person name="Podicheti R."/>
            <person name="Zhao M."/>
            <person name="Scheffler B.E."/>
            <person name="Stack J.C."/>
            <person name="Feltus F.A."/>
            <person name="Mustiga G.M."/>
            <person name="Amores F."/>
            <person name="Phillips W."/>
            <person name="Marelli J.P."/>
            <person name="May G.D."/>
            <person name="Shapiro H."/>
            <person name="Ma J."/>
            <person name="Bustamante C.D."/>
            <person name="Schnell R.J."/>
            <person name="Main D."/>
            <person name="Gilbert D."/>
            <person name="Parida L."/>
            <person name="Kuhn D.N."/>
        </authorList>
    </citation>
    <scope>NUCLEOTIDE SEQUENCE [LARGE SCALE GENOMIC DNA]</scope>
    <source>
        <strain evidence="2">cv. Matina 1-6</strain>
    </source>
</reference>
<dbReference type="Proteomes" id="UP000026915">
    <property type="component" value="Chromosome 4"/>
</dbReference>
<dbReference type="HOGENOM" id="CLU_1716535_0_0_1"/>
<dbReference type="AlphaFoldDB" id="A0A061EML8"/>
<dbReference type="EMBL" id="CM001882">
    <property type="protein sequence ID" value="EOY06255.1"/>
    <property type="molecule type" value="Genomic_DNA"/>
</dbReference>
<sequence length="153" mass="16739">MRGSRVLYKLRTPWSRNSQRLGAVVSLVGLLDAPLALLPTTGNSCPTGSDLASVFRSSGRLSWQPACPTFAPICMPFSYKPEHPICLLAHAPNLLASLCTHSLVGANASEPQCYPGIELRFQPLLFTHFRWLAYSRAPNPCHRAGPPLTTKWA</sequence>
<keyword evidence="2" id="KW-1185">Reference proteome</keyword>
<dbReference type="InParanoid" id="A0A061EML8"/>
<evidence type="ECO:0000313" key="2">
    <source>
        <dbReference type="Proteomes" id="UP000026915"/>
    </source>
</evidence>
<name>A0A061EML8_THECC</name>
<proteinExistence type="predicted"/>
<organism evidence="1 2">
    <name type="scientific">Theobroma cacao</name>
    <name type="common">Cacao</name>
    <name type="synonym">Cocoa</name>
    <dbReference type="NCBI Taxonomy" id="3641"/>
    <lineage>
        <taxon>Eukaryota</taxon>
        <taxon>Viridiplantae</taxon>
        <taxon>Streptophyta</taxon>
        <taxon>Embryophyta</taxon>
        <taxon>Tracheophyta</taxon>
        <taxon>Spermatophyta</taxon>
        <taxon>Magnoliopsida</taxon>
        <taxon>eudicotyledons</taxon>
        <taxon>Gunneridae</taxon>
        <taxon>Pentapetalae</taxon>
        <taxon>rosids</taxon>
        <taxon>malvids</taxon>
        <taxon>Malvales</taxon>
        <taxon>Malvaceae</taxon>
        <taxon>Byttnerioideae</taxon>
        <taxon>Theobroma</taxon>
    </lineage>
</organism>
<dbReference type="Gramene" id="EOY06255">
    <property type="protein sequence ID" value="EOY06255"/>
    <property type="gene ID" value="TCM_021052"/>
</dbReference>
<evidence type="ECO:0000313" key="1">
    <source>
        <dbReference type="EMBL" id="EOY06255.1"/>
    </source>
</evidence>